<evidence type="ECO:0000313" key="3">
    <source>
        <dbReference type="Proteomes" id="UP000295735"/>
    </source>
</evidence>
<keyword evidence="3" id="KW-1185">Reference proteome</keyword>
<gene>
    <name evidence="2" type="ORF">ERX35_009635</name>
</gene>
<dbReference type="InterPro" id="IPR033966">
    <property type="entry name" value="RuBisCO"/>
</dbReference>
<dbReference type="Proteomes" id="UP000295735">
    <property type="component" value="Unassembled WGS sequence"/>
</dbReference>
<dbReference type="SUPFAM" id="SSF51649">
    <property type="entry name" value="RuBisCo, C-terminal domain"/>
    <property type="match status" value="1"/>
</dbReference>
<dbReference type="InterPro" id="IPR036422">
    <property type="entry name" value="RuBisCO_lsu_N_sf"/>
</dbReference>
<dbReference type="NCBIfam" id="NF007095">
    <property type="entry name" value="PRK09549.1"/>
    <property type="match status" value="1"/>
</dbReference>
<organism evidence="2 3">
    <name type="scientific">Macrococcus equipercicus</name>
    <dbReference type="NCBI Taxonomy" id="69967"/>
    <lineage>
        <taxon>Bacteria</taxon>
        <taxon>Bacillati</taxon>
        <taxon>Bacillota</taxon>
        <taxon>Bacilli</taxon>
        <taxon>Bacillales</taxon>
        <taxon>Staphylococcaceae</taxon>
        <taxon>Macrococcus</taxon>
    </lineage>
</organism>
<evidence type="ECO:0000259" key="1">
    <source>
        <dbReference type="Pfam" id="PF00016"/>
    </source>
</evidence>
<accession>A0ABQ6R6Z8</accession>
<dbReference type="SUPFAM" id="SSF54966">
    <property type="entry name" value="RuBisCO, large subunit, small (N-terminal) domain"/>
    <property type="match status" value="1"/>
</dbReference>
<dbReference type="Pfam" id="PF00016">
    <property type="entry name" value="RuBisCO_large"/>
    <property type="match status" value="1"/>
</dbReference>
<feature type="domain" description="Ribulose bisphosphate carboxylase large subunit C-terminal" evidence="1">
    <location>
        <begin position="114"/>
        <end position="372"/>
    </location>
</feature>
<proteinExistence type="predicted"/>
<dbReference type="InterPro" id="IPR000685">
    <property type="entry name" value="RuBisCO_lsu_C"/>
</dbReference>
<dbReference type="SFLD" id="SFLDG00301">
    <property type="entry name" value="RuBisCO-like_proteins"/>
    <property type="match status" value="1"/>
</dbReference>
<sequence>MTINATYHIRQPESKIDAVAEKLAIGLTVGSWTDLTAEDRDHLERFKGQVIEKKVLEENLLEVVIGYPESNVTPDFSSIITTVFGKLSLDGEVKLIDLEFAADYYRHFKGPAFGIEGIRELLGVAGRPLVMSIFKGIIGRDKVFFEEQLRAQALGGVNLIKDDEILYDVPELPFEERIQIANRVLDEVEQETGRKVIYAVNLSGPVFDLPEKARRGVELGARAFLFNVHSYGLDVLKGLRALELGVPLMAHPAFSGAIAGSPDYGLSYPLILAKLTRLAGADLVLFPAPFGSVTLSEETAGAIVAECVKTLPISAAFPVPSAGIHPGLVNKLIDSYGVDQVINAGGGVHGHPEGAAAGGRAFTEAIDLYYGGTTGSAYEQAVTLWGS</sequence>
<comment type="caution">
    <text evidence="2">The sequence shown here is derived from an EMBL/GenBank/DDBJ whole genome shotgun (WGS) entry which is preliminary data.</text>
</comment>
<dbReference type="PANTHER" id="PTHR42704">
    <property type="entry name" value="RIBULOSE BISPHOSPHATE CARBOXYLASE"/>
    <property type="match status" value="1"/>
</dbReference>
<keyword evidence="2" id="KW-0413">Isomerase</keyword>
<evidence type="ECO:0000313" key="2">
    <source>
        <dbReference type="EMBL" id="KAA1037628.1"/>
    </source>
</evidence>
<dbReference type="GO" id="GO:0043715">
    <property type="term" value="F:2,3-diketo-5-methylthiopentyl-1-phosphate enolase activity"/>
    <property type="evidence" value="ECO:0007669"/>
    <property type="project" value="UniProtKB-EC"/>
</dbReference>
<name>A0ABQ6R6Z8_9STAP</name>
<dbReference type="EC" id="5.3.2.5" evidence="2"/>
<dbReference type="RefSeq" id="WP_149459688.1">
    <property type="nucleotide sequence ID" value="NZ_SCWC02000008.1"/>
</dbReference>
<dbReference type="EMBL" id="SCWC02000008">
    <property type="protein sequence ID" value="KAA1037628.1"/>
    <property type="molecule type" value="Genomic_DNA"/>
</dbReference>
<dbReference type="PANTHER" id="PTHR42704:SF17">
    <property type="entry name" value="RIBULOSE BISPHOSPHATE CARBOXYLASE LARGE CHAIN"/>
    <property type="match status" value="1"/>
</dbReference>
<dbReference type="SFLD" id="SFLDS00014">
    <property type="entry name" value="RuBisCO"/>
    <property type="match status" value="1"/>
</dbReference>
<reference evidence="2 3" key="1">
    <citation type="submission" date="2019-09" db="EMBL/GenBank/DDBJ databases">
        <authorList>
            <person name="Mazhar S."/>
            <person name="Altermann E."/>
            <person name="Hill C."/>
            <person name="Mcauliffe O."/>
        </authorList>
    </citation>
    <scope>NUCLEOTIDE SEQUENCE [LARGE SCALE GENOMIC DNA]</scope>
    <source>
        <strain evidence="2 3">ATCC 51831</strain>
    </source>
</reference>
<dbReference type="Gene3D" id="3.30.70.150">
    <property type="entry name" value="RuBisCO large subunit, N-terminal domain"/>
    <property type="match status" value="1"/>
</dbReference>
<dbReference type="InterPro" id="IPR036376">
    <property type="entry name" value="RuBisCO_lsu_C_sf"/>
</dbReference>
<protein>
    <submittedName>
        <fullName evidence="2">2,3-diketo-5-methylthiopentyl-1-phosphate enolase</fullName>
        <ecNumber evidence="2">5.3.2.5</ecNumber>
    </submittedName>
</protein>
<dbReference type="Gene3D" id="3.20.20.110">
    <property type="entry name" value="Ribulose bisphosphate carboxylase, large subunit, C-terminal domain"/>
    <property type="match status" value="1"/>
</dbReference>